<comment type="caution">
    <text evidence="1">The sequence shown here is derived from an EMBL/GenBank/DDBJ whole genome shotgun (WGS) entry which is preliminary data.</text>
</comment>
<dbReference type="Proteomes" id="UP001597347">
    <property type="component" value="Unassembled WGS sequence"/>
</dbReference>
<gene>
    <name evidence="1" type="ORF">ACFSBI_03090</name>
</gene>
<reference evidence="2" key="1">
    <citation type="journal article" date="2019" name="Int. J. Syst. Evol. Microbiol.">
        <title>The Global Catalogue of Microorganisms (GCM) 10K type strain sequencing project: providing services to taxonomists for standard genome sequencing and annotation.</title>
        <authorList>
            <consortium name="The Broad Institute Genomics Platform"/>
            <consortium name="The Broad Institute Genome Sequencing Center for Infectious Disease"/>
            <person name="Wu L."/>
            <person name="Ma J."/>
        </authorList>
    </citation>
    <scope>NUCLEOTIDE SEQUENCE [LARGE SCALE GENOMIC DNA]</scope>
    <source>
        <strain evidence="2">CGMCC 1.12471</strain>
    </source>
</reference>
<sequence>MPDDLLDRILGTGGDPRDAAAIEEARAIGRALGSVPLPDPVLPGWQSLCAGEYAEAVRVLQRVIALAHDALAVAPAAR</sequence>
<evidence type="ECO:0000313" key="2">
    <source>
        <dbReference type="Proteomes" id="UP001597347"/>
    </source>
</evidence>
<protein>
    <submittedName>
        <fullName evidence="1">Uncharacterized protein</fullName>
    </submittedName>
</protein>
<organism evidence="1 2">
    <name type="scientific">Amnibacterium endophyticum</name>
    <dbReference type="NCBI Taxonomy" id="2109337"/>
    <lineage>
        <taxon>Bacteria</taxon>
        <taxon>Bacillati</taxon>
        <taxon>Actinomycetota</taxon>
        <taxon>Actinomycetes</taxon>
        <taxon>Micrococcales</taxon>
        <taxon>Microbacteriaceae</taxon>
        <taxon>Amnibacterium</taxon>
    </lineage>
</organism>
<dbReference type="EMBL" id="JBHUEA010000003">
    <property type="protein sequence ID" value="MFD1720522.1"/>
    <property type="molecule type" value="Genomic_DNA"/>
</dbReference>
<keyword evidence="2" id="KW-1185">Reference proteome</keyword>
<proteinExistence type="predicted"/>
<accession>A0ABW4LDR4</accession>
<dbReference type="RefSeq" id="WP_377931917.1">
    <property type="nucleotide sequence ID" value="NZ_JBHUEA010000003.1"/>
</dbReference>
<name>A0ABW4LDR4_9MICO</name>
<evidence type="ECO:0000313" key="1">
    <source>
        <dbReference type="EMBL" id="MFD1720522.1"/>
    </source>
</evidence>